<dbReference type="SUPFAM" id="SSF56112">
    <property type="entry name" value="Protein kinase-like (PK-like)"/>
    <property type="match status" value="1"/>
</dbReference>
<dbReference type="PROSITE" id="PS50011">
    <property type="entry name" value="PROTEIN_KINASE_DOM"/>
    <property type="match status" value="1"/>
</dbReference>
<evidence type="ECO:0000256" key="5">
    <source>
        <dbReference type="ARBA" id="ARBA00022777"/>
    </source>
</evidence>
<feature type="region of interest" description="Disordered" evidence="8">
    <location>
        <begin position="417"/>
        <end position="440"/>
    </location>
</feature>
<dbReference type="OrthoDB" id="9779541at2"/>
<dbReference type="PROSITE" id="PS00107">
    <property type="entry name" value="PROTEIN_KINASE_ATP"/>
    <property type="match status" value="1"/>
</dbReference>
<feature type="binding site" evidence="7">
    <location>
        <position position="58"/>
    </location>
    <ligand>
        <name>ATP</name>
        <dbReference type="ChEBI" id="CHEBI:30616"/>
    </ligand>
</feature>
<feature type="compositionally biased region" description="Low complexity" evidence="8">
    <location>
        <begin position="493"/>
        <end position="505"/>
    </location>
</feature>
<evidence type="ECO:0000256" key="4">
    <source>
        <dbReference type="ARBA" id="ARBA00022741"/>
    </source>
</evidence>
<feature type="compositionally biased region" description="Low complexity" evidence="8">
    <location>
        <begin position="515"/>
        <end position="525"/>
    </location>
</feature>
<feature type="domain" description="Protein kinase" evidence="9">
    <location>
        <begin position="29"/>
        <end position="299"/>
    </location>
</feature>
<feature type="region of interest" description="Disordered" evidence="8">
    <location>
        <begin position="472"/>
        <end position="585"/>
    </location>
</feature>
<dbReference type="EMBL" id="CP041186">
    <property type="protein sequence ID" value="QDG49685.1"/>
    <property type="molecule type" value="Genomic_DNA"/>
</dbReference>
<dbReference type="AlphaFoldDB" id="A0A4Y6PPI4"/>
<keyword evidence="3" id="KW-0808">Transferase</keyword>
<keyword evidence="5" id="KW-0418">Kinase</keyword>
<dbReference type="PANTHER" id="PTHR43289">
    <property type="entry name" value="MITOGEN-ACTIVATED PROTEIN KINASE KINASE KINASE 20-RELATED"/>
    <property type="match status" value="1"/>
</dbReference>
<dbReference type="PANTHER" id="PTHR43289:SF6">
    <property type="entry name" value="SERINE_THREONINE-PROTEIN KINASE NEKL-3"/>
    <property type="match status" value="1"/>
</dbReference>
<keyword evidence="11" id="KW-1185">Reference proteome</keyword>
<evidence type="ECO:0000256" key="7">
    <source>
        <dbReference type="PROSITE-ProRule" id="PRU10141"/>
    </source>
</evidence>
<evidence type="ECO:0000259" key="9">
    <source>
        <dbReference type="PROSITE" id="PS50011"/>
    </source>
</evidence>
<reference evidence="10 11" key="1">
    <citation type="submission" date="2019-06" db="EMBL/GenBank/DDBJ databases">
        <title>Persicimonas caeni gen. nov., sp. nov., a predatory bacterium isolated from solar saltern.</title>
        <authorList>
            <person name="Wang S."/>
        </authorList>
    </citation>
    <scope>NUCLEOTIDE SEQUENCE [LARGE SCALE GENOMIC DNA]</scope>
    <source>
        <strain evidence="10 11">YN101</strain>
    </source>
</reference>
<dbReference type="Gene3D" id="3.30.200.20">
    <property type="entry name" value="Phosphorylase Kinase, domain 1"/>
    <property type="match status" value="1"/>
</dbReference>
<dbReference type="InterPro" id="IPR008271">
    <property type="entry name" value="Ser/Thr_kinase_AS"/>
</dbReference>
<gene>
    <name evidence="10" type="ORF">FIV42_02695</name>
</gene>
<feature type="region of interest" description="Disordered" evidence="8">
    <location>
        <begin position="303"/>
        <end position="326"/>
    </location>
</feature>
<feature type="compositionally biased region" description="Basic and acidic residues" evidence="8">
    <location>
        <begin position="572"/>
        <end position="582"/>
    </location>
</feature>
<sequence>MCRAGDAQNARRCAVKMEELQGKTLCGRFRLDKRLGQGGYGAVFEATQLSVGRKCAVKVLFPHLCEDEATVTRFRTEAKTTSRLTHPNSVILYDFGRDEELGLLFLAMELLDGTDLRSLIREQGTLGVERTVHIIEQAAQSLQEAHAIGLVHRDIKPHNIMIIERGGDSSFVKVIDFGIAKVVRAGILTVSEMTRTGTVIGTPKYMAPEQIRDRGIDGRTDMYGLAISAYQMLTGRTPFEEGTAMEIAGRQIAERPEPVRNFHPGLPIGDEFEQVLLKALAKDPNDRFDSVAEFAEALARTARLPVSSSPSALGRQPDASGESPAVDGVIDDYVELTQAPDADLYESPLDEVAAHAPVEPGNQAEPGNEAVQAEGITSTSLEFDDDPAEKTMATMAVPNPARPELDAHGNGTTAELAKKRGETTEEAVPESASSKGREVSRQLSPVWWAAVAAVLVLSGLGVWVLVSHEGAAGSAPARSVETSAESTLVSTSPARPLEAEQAAAQEMEETEEAAPAEADNAQPQPSEAAKAEVGESAPVDDEGGEKAPAKPDNPADLPHDSQADKPAPADEPAAKEEVEVPDTKPSYGSVEVRVIPWGTLYVDGRKIGGGTRHTLRLRTGRRRLVLKQSGEVRARRTVDVSARSSKIIELVAK</sequence>
<evidence type="ECO:0000256" key="2">
    <source>
        <dbReference type="ARBA" id="ARBA00022527"/>
    </source>
</evidence>
<protein>
    <recommendedName>
        <fullName evidence="1">non-specific serine/threonine protein kinase</fullName>
        <ecNumber evidence="1">2.7.11.1</ecNumber>
    </recommendedName>
</protein>
<dbReference type="SMART" id="SM00220">
    <property type="entry name" value="S_TKc"/>
    <property type="match status" value="1"/>
</dbReference>
<dbReference type="Pfam" id="PF00069">
    <property type="entry name" value="Pkinase"/>
    <property type="match status" value="1"/>
</dbReference>
<dbReference type="Proteomes" id="UP000315995">
    <property type="component" value="Chromosome"/>
</dbReference>
<evidence type="ECO:0000313" key="10">
    <source>
        <dbReference type="EMBL" id="QDG49685.1"/>
    </source>
</evidence>
<organism evidence="10 11">
    <name type="scientific">Persicimonas caeni</name>
    <dbReference type="NCBI Taxonomy" id="2292766"/>
    <lineage>
        <taxon>Bacteria</taxon>
        <taxon>Deltaproteobacteria</taxon>
        <taxon>Bradymonadales</taxon>
        <taxon>Bradymonadaceae</taxon>
        <taxon>Persicimonas</taxon>
    </lineage>
</organism>
<accession>A0A5B8Y4G9</accession>
<keyword evidence="2" id="KW-0723">Serine/threonine-protein kinase</keyword>
<name>A0A4Y6PPI4_PERCE</name>
<dbReference type="EC" id="2.7.11.1" evidence="1"/>
<keyword evidence="4 7" id="KW-0547">Nucleotide-binding</keyword>
<dbReference type="CDD" id="cd14014">
    <property type="entry name" value="STKc_PknB_like"/>
    <property type="match status" value="1"/>
</dbReference>
<keyword evidence="6 7" id="KW-0067">ATP-binding</keyword>
<accession>A0A4Y6PPI4</accession>
<evidence type="ECO:0000313" key="11">
    <source>
        <dbReference type="Proteomes" id="UP000315995"/>
    </source>
</evidence>
<dbReference type="InterPro" id="IPR017441">
    <property type="entry name" value="Protein_kinase_ATP_BS"/>
</dbReference>
<feature type="compositionally biased region" description="Polar residues" evidence="8">
    <location>
        <begin position="480"/>
        <end position="492"/>
    </location>
</feature>
<dbReference type="Gene3D" id="1.10.510.10">
    <property type="entry name" value="Transferase(Phosphotransferase) domain 1"/>
    <property type="match status" value="1"/>
</dbReference>
<dbReference type="GO" id="GO:0004674">
    <property type="term" value="F:protein serine/threonine kinase activity"/>
    <property type="evidence" value="ECO:0007669"/>
    <property type="project" value="UniProtKB-KW"/>
</dbReference>
<evidence type="ECO:0000256" key="3">
    <source>
        <dbReference type="ARBA" id="ARBA00022679"/>
    </source>
</evidence>
<dbReference type="GO" id="GO:0005524">
    <property type="term" value="F:ATP binding"/>
    <property type="evidence" value="ECO:0007669"/>
    <property type="project" value="UniProtKB-UniRule"/>
</dbReference>
<evidence type="ECO:0000256" key="6">
    <source>
        <dbReference type="ARBA" id="ARBA00022840"/>
    </source>
</evidence>
<dbReference type="FunFam" id="1.10.510.10:FF:000021">
    <property type="entry name" value="Serine/threonine protein kinase"/>
    <property type="match status" value="1"/>
</dbReference>
<evidence type="ECO:0000256" key="1">
    <source>
        <dbReference type="ARBA" id="ARBA00012513"/>
    </source>
</evidence>
<dbReference type="InterPro" id="IPR000719">
    <property type="entry name" value="Prot_kinase_dom"/>
</dbReference>
<dbReference type="InterPro" id="IPR011009">
    <property type="entry name" value="Kinase-like_dom_sf"/>
</dbReference>
<proteinExistence type="predicted"/>
<evidence type="ECO:0000256" key="8">
    <source>
        <dbReference type="SAM" id="MobiDB-lite"/>
    </source>
</evidence>
<dbReference type="PROSITE" id="PS00108">
    <property type="entry name" value="PROTEIN_KINASE_ST"/>
    <property type="match status" value="1"/>
</dbReference>